<proteinExistence type="predicted"/>
<reference evidence="1 2" key="1">
    <citation type="journal article" date="2020" name="Int. J. Syst. Evol. Microbiol.">
        <title>Paraburkholderia madseniana sp. nov., a phenolic acid-degrading bacterium isolated from acidic forest soil.</title>
        <authorList>
            <person name="Wilhelm R.C."/>
            <person name="Murphy S.J.L."/>
            <person name="Feriancek N.M."/>
            <person name="Karasz D.C."/>
            <person name="DeRito C.M."/>
            <person name="Newman J.D."/>
            <person name="Buckley D.H."/>
        </authorList>
    </citation>
    <scope>NUCLEOTIDE SEQUENCE [LARGE SCALE GENOMIC DNA]</scope>
    <source>
        <strain evidence="1 2">RP11</strain>
    </source>
</reference>
<dbReference type="EMBL" id="VOSW01000033">
    <property type="protein sequence ID" value="KAE8758399.1"/>
    <property type="molecule type" value="Genomic_DNA"/>
</dbReference>
<evidence type="ECO:0000313" key="1">
    <source>
        <dbReference type="EMBL" id="KAE8758399.1"/>
    </source>
</evidence>
<dbReference type="AlphaFoldDB" id="A0A6N6WEI1"/>
<dbReference type="RefSeq" id="WP_154561215.1">
    <property type="nucleotide sequence ID" value="NZ_VOSW01000033.1"/>
</dbReference>
<protein>
    <submittedName>
        <fullName evidence="1">Uncharacterized protein</fullName>
    </submittedName>
</protein>
<sequence length="62" mass="6826">MLLPAGVFRSVLQISMDGGKTWWSLAPPGELTDSIVDVVSNRIWMRDTKGRLVSGHSVSDVR</sequence>
<comment type="caution">
    <text evidence="1">The sequence shown here is derived from an EMBL/GenBank/DDBJ whole genome shotgun (WGS) entry which is preliminary data.</text>
</comment>
<dbReference type="Proteomes" id="UP000463700">
    <property type="component" value="Unassembled WGS sequence"/>
</dbReference>
<organism evidence="1 2">
    <name type="scientific">Paraburkholderia madseniana</name>
    <dbReference type="NCBI Taxonomy" id="2599607"/>
    <lineage>
        <taxon>Bacteria</taxon>
        <taxon>Pseudomonadati</taxon>
        <taxon>Pseudomonadota</taxon>
        <taxon>Betaproteobacteria</taxon>
        <taxon>Burkholderiales</taxon>
        <taxon>Burkholderiaceae</taxon>
        <taxon>Paraburkholderia</taxon>
    </lineage>
</organism>
<evidence type="ECO:0000313" key="2">
    <source>
        <dbReference type="Proteomes" id="UP000463700"/>
    </source>
</evidence>
<gene>
    <name evidence="1" type="ORF">FSO04_18560</name>
</gene>
<name>A0A6N6WEI1_9BURK</name>
<accession>A0A6N6WEI1</accession>